<name>A0AAD5IKC5_ACENE</name>
<dbReference type="GO" id="GO:0042162">
    <property type="term" value="F:telomeric DNA binding"/>
    <property type="evidence" value="ECO:0007669"/>
    <property type="project" value="TreeGrafter"/>
</dbReference>
<dbReference type="Proteomes" id="UP001064489">
    <property type="component" value="Chromosome 2"/>
</dbReference>
<reference evidence="1" key="1">
    <citation type="journal article" date="2022" name="Plant J.">
        <title>Strategies of tolerance reflected in two North American maple genomes.</title>
        <authorList>
            <person name="McEvoy S.L."/>
            <person name="Sezen U.U."/>
            <person name="Trouern-Trend A."/>
            <person name="McMahon S.M."/>
            <person name="Schaberg P.G."/>
            <person name="Yang J."/>
            <person name="Wegrzyn J.L."/>
            <person name="Swenson N.G."/>
        </authorList>
    </citation>
    <scope>NUCLEOTIDE SEQUENCE</scope>
    <source>
        <strain evidence="1">91603</strain>
    </source>
</reference>
<organism evidence="1 2">
    <name type="scientific">Acer negundo</name>
    <name type="common">Box elder</name>
    <dbReference type="NCBI Taxonomy" id="4023"/>
    <lineage>
        <taxon>Eukaryota</taxon>
        <taxon>Viridiplantae</taxon>
        <taxon>Streptophyta</taxon>
        <taxon>Embryophyta</taxon>
        <taxon>Tracheophyta</taxon>
        <taxon>Spermatophyta</taxon>
        <taxon>Magnoliopsida</taxon>
        <taxon>eudicotyledons</taxon>
        <taxon>Gunneridae</taxon>
        <taxon>Pentapetalae</taxon>
        <taxon>rosids</taxon>
        <taxon>malvids</taxon>
        <taxon>Sapindales</taxon>
        <taxon>Sapindaceae</taxon>
        <taxon>Hippocastanoideae</taxon>
        <taxon>Acereae</taxon>
        <taxon>Acer</taxon>
    </lineage>
</organism>
<sequence>MASSAIKSGALVTLAELHSSSPFFKDGTSLRVTGKLQEYSVETAIASCRWKCYPKDRYPTTEGSKLSNRVHVPVYLRTLNI</sequence>
<keyword evidence="2" id="KW-1185">Reference proteome</keyword>
<dbReference type="PANTHER" id="PTHR33905:SF1">
    <property type="entry name" value="CST COMPLEX SUBUNIT TEN1"/>
    <property type="match status" value="1"/>
</dbReference>
<dbReference type="EMBL" id="JAJSOW010000106">
    <property type="protein sequence ID" value="KAI9162209.1"/>
    <property type="molecule type" value="Genomic_DNA"/>
</dbReference>
<evidence type="ECO:0000313" key="2">
    <source>
        <dbReference type="Proteomes" id="UP001064489"/>
    </source>
</evidence>
<comment type="caution">
    <text evidence="1">The sequence shown here is derived from an EMBL/GenBank/DDBJ whole genome shotgun (WGS) entry which is preliminary data.</text>
</comment>
<dbReference type="GO" id="GO:0003697">
    <property type="term" value="F:single-stranded DNA binding"/>
    <property type="evidence" value="ECO:0007669"/>
    <property type="project" value="InterPro"/>
</dbReference>
<dbReference type="Pfam" id="PF15490">
    <property type="entry name" value="Ten1_2"/>
    <property type="match status" value="1"/>
</dbReference>
<proteinExistence type="predicted"/>
<accession>A0AAD5IKC5</accession>
<evidence type="ECO:0000313" key="1">
    <source>
        <dbReference type="EMBL" id="KAI9162209.1"/>
    </source>
</evidence>
<dbReference type="GO" id="GO:0010521">
    <property type="term" value="F:telomerase inhibitor activity"/>
    <property type="evidence" value="ECO:0007669"/>
    <property type="project" value="TreeGrafter"/>
</dbReference>
<dbReference type="GO" id="GO:1990879">
    <property type="term" value="C:CST complex"/>
    <property type="evidence" value="ECO:0007669"/>
    <property type="project" value="InterPro"/>
</dbReference>
<dbReference type="InterPro" id="IPR029146">
    <property type="entry name" value="Ten1_animal_plant"/>
</dbReference>
<dbReference type="PANTHER" id="PTHR33905">
    <property type="entry name" value="CST COMPLEX SUBUNIT TEN1"/>
    <property type="match status" value="1"/>
</dbReference>
<dbReference type="GO" id="GO:0032211">
    <property type="term" value="P:negative regulation of telomere maintenance via telomerase"/>
    <property type="evidence" value="ECO:0007669"/>
    <property type="project" value="TreeGrafter"/>
</dbReference>
<protein>
    <submittedName>
        <fullName evidence="1">Uncharacterized protein</fullName>
    </submittedName>
</protein>
<dbReference type="AlphaFoldDB" id="A0AAD5IKC5"/>
<reference evidence="1" key="2">
    <citation type="submission" date="2023-02" db="EMBL/GenBank/DDBJ databases">
        <authorList>
            <person name="Swenson N.G."/>
            <person name="Wegrzyn J.L."/>
            <person name="Mcevoy S.L."/>
        </authorList>
    </citation>
    <scope>NUCLEOTIDE SEQUENCE</scope>
    <source>
        <strain evidence="1">91603</strain>
        <tissue evidence="1">Leaf</tissue>
    </source>
</reference>
<gene>
    <name evidence="1" type="ORF">LWI28_024927</name>
</gene>